<evidence type="ECO:0000313" key="2">
    <source>
        <dbReference type="EMBL" id="KAF2110369.1"/>
    </source>
</evidence>
<keyword evidence="3" id="KW-1185">Reference proteome</keyword>
<dbReference type="AlphaFoldDB" id="A0A6A5YT45"/>
<gene>
    <name evidence="2" type="ORF">BDV96DRAFT_501234</name>
</gene>
<feature type="region of interest" description="Disordered" evidence="1">
    <location>
        <begin position="1"/>
        <end position="37"/>
    </location>
</feature>
<evidence type="ECO:0000313" key="3">
    <source>
        <dbReference type="Proteomes" id="UP000799770"/>
    </source>
</evidence>
<sequence length="224" mass="25244">MGFKRKRSIDQSPLSVSSWTASTPEAQSPTPLPHDMDTVMDLDISSRLDTDFRKRWESRRERLHSDIGSRTRKRFRDNRPDERAIHESTINKLFSAQRNHPHASPVMSESHPSVVQHAPTVQKSTLHSFWKLPAPPVQAPAMQVQHDQAAPANWEAPRCDDCDAPLQHDSNAMDVDMDFDGSGSDSQFACHDCGRKICGTCAVVSNSRHCLQCATTSRDSGRWW</sequence>
<proteinExistence type="predicted"/>
<reference evidence="2" key="1">
    <citation type="journal article" date="2020" name="Stud. Mycol.">
        <title>101 Dothideomycetes genomes: a test case for predicting lifestyles and emergence of pathogens.</title>
        <authorList>
            <person name="Haridas S."/>
            <person name="Albert R."/>
            <person name="Binder M."/>
            <person name="Bloem J."/>
            <person name="Labutti K."/>
            <person name="Salamov A."/>
            <person name="Andreopoulos B."/>
            <person name="Baker S."/>
            <person name="Barry K."/>
            <person name="Bills G."/>
            <person name="Bluhm B."/>
            <person name="Cannon C."/>
            <person name="Castanera R."/>
            <person name="Culley D."/>
            <person name="Daum C."/>
            <person name="Ezra D."/>
            <person name="Gonzalez J."/>
            <person name="Henrissat B."/>
            <person name="Kuo A."/>
            <person name="Liang C."/>
            <person name="Lipzen A."/>
            <person name="Lutzoni F."/>
            <person name="Magnuson J."/>
            <person name="Mondo S."/>
            <person name="Nolan M."/>
            <person name="Ohm R."/>
            <person name="Pangilinan J."/>
            <person name="Park H.-J."/>
            <person name="Ramirez L."/>
            <person name="Alfaro M."/>
            <person name="Sun H."/>
            <person name="Tritt A."/>
            <person name="Yoshinaga Y."/>
            <person name="Zwiers L.-H."/>
            <person name="Turgeon B."/>
            <person name="Goodwin S."/>
            <person name="Spatafora J."/>
            <person name="Crous P."/>
            <person name="Grigoriev I."/>
        </authorList>
    </citation>
    <scope>NUCLEOTIDE SEQUENCE</scope>
    <source>
        <strain evidence="2">CBS 627.86</strain>
    </source>
</reference>
<dbReference type="OrthoDB" id="5336357at2759"/>
<organism evidence="2 3">
    <name type="scientific">Lophiotrema nucula</name>
    <dbReference type="NCBI Taxonomy" id="690887"/>
    <lineage>
        <taxon>Eukaryota</taxon>
        <taxon>Fungi</taxon>
        <taxon>Dikarya</taxon>
        <taxon>Ascomycota</taxon>
        <taxon>Pezizomycotina</taxon>
        <taxon>Dothideomycetes</taxon>
        <taxon>Pleosporomycetidae</taxon>
        <taxon>Pleosporales</taxon>
        <taxon>Lophiotremataceae</taxon>
        <taxon>Lophiotrema</taxon>
    </lineage>
</organism>
<protein>
    <submittedName>
        <fullName evidence="2">Uncharacterized protein</fullName>
    </submittedName>
</protein>
<evidence type="ECO:0000256" key="1">
    <source>
        <dbReference type="SAM" id="MobiDB-lite"/>
    </source>
</evidence>
<accession>A0A6A5YT45</accession>
<dbReference type="EMBL" id="ML977338">
    <property type="protein sequence ID" value="KAF2110369.1"/>
    <property type="molecule type" value="Genomic_DNA"/>
</dbReference>
<name>A0A6A5YT45_9PLEO</name>
<dbReference type="Proteomes" id="UP000799770">
    <property type="component" value="Unassembled WGS sequence"/>
</dbReference>
<feature type="compositionally biased region" description="Polar residues" evidence="1">
    <location>
        <begin position="10"/>
        <end position="29"/>
    </location>
</feature>